<organism evidence="4 5">
    <name type="scientific">Sphingobacterium hotanense</name>
    <dbReference type="NCBI Taxonomy" id="649196"/>
    <lineage>
        <taxon>Bacteria</taxon>
        <taxon>Pseudomonadati</taxon>
        <taxon>Bacteroidota</taxon>
        <taxon>Sphingobacteriia</taxon>
        <taxon>Sphingobacteriales</taxon>
        <taxon>Sphingobacteriaceae</taxon>
        <taxon>Sphingobacterium</taxon>
    </lineage>
</organism>
<gene>
    <name evidence="4" type="ORF">HX018_07695</name>
</gene>
<dbReference type="InterPro" id="IPR037066">
    <property type="entry name" value="Plug_dom_sf"/>
</dbReference>
<dbReference type="NCBIfam" id="TIGR04056">
    <property type="entry name" value="OMP_RagA_SusC"/>
    <property type="match status" value="1"/>
</dbReference>
<dbReference type="InterPro" id="IPR023997">
    <property type="entry name" value="TonB-dep_OMP_SusC/RagA_CS"/>
</dbReference>
<evidence type="ECO:0000256" key="3">
    <source>
        <dbReference type="ARBA" id="ARBA00023237"/>
    </source>
</evidence>
<dbReference type="SUPFAM" id="SSF56935">
    <property type="entry name" value="Porins"/>
    <property type="match status" value="1"/>
</dbReference>
<accession>A0ABT7NLI3</accession>
<keyword evidence="2" id="KW-0472">Membrane</keyword>
<proteinExistence type="predicted"/>
<sequence length="858" mass="96644">MNQLNPNDIRDMSFIKDASAGAIYGTKAAYGVILVRTKTGEFNQKGRISYNFDANFDTPTALPDVLNSYQIQRASMDRTLWTNGSVSNSEENKLNMIQKYLDNPVPENAWYEEGGRVIWVGNVNPYETAVKKWTPMQKHTLNFSGGGEAVNYYISTGLQNQSGMYKINTDEFKRYNALINVNAKITSWFNLFGKVSFDQTHYETPYLVGGKGNLWEAMMTDPARNINTPLMTGPNDPLPNAYTDNILSWISYGARNRSVNRRMSLLASPEFIILPNKLKVKADLAYQPQSYSLNRYSPKMAQVLESWSSLGTNQTEAQENRAYLDNNKRDNYLINIYADYQQTWAENHNFSAILGYNQEQTTYEQLTNTYRRLINPNVQNPNAVEDPTLNESTRYAETLAGRAVFGRIAYNYAEKYFLESNLRYDGNAKFTKDERFVAFPSFSAGWRISQESFMDGIREWVNELKLRGSWGKLGNQPGEAYPFQATLGSGRAAFLINGQQIVYINPPNLVSPHLTFEKARTWNIGVDAAFLQNKLDVTFEYYNRKTTDILTRGDATFPNTLGTLAPYVNSGILETKGLELAIGWKETLDNGLRYRVGVNLSDYLTKVVHYAGNSGLLITNADNREIMYDGKTIGEIWGYKSGGILQESDFNGKNPANGNWIYSGPYQGNLYPGYLRYQDIGGPDGIPDGKIDAGLNKIGNTGDRVVLGNSTPRYRFGITGNVAFKNFDLDVLVQGVIKRDVWTGSSAYWGGGAGSRWMLERSWTPERTDAEFPMYGAAPSVNDQYMINGAYLRLKQAVLGYTLPSTVTEKLKIHRLRFTLSGFNLFEISEIPNVFDVDQISSAYPQKRSVAFGAQITF</sequence>
<comment type="subcellular location">
    <subcellularLocation>
        <location evidence="1">Cell outer membrane</location>
    </subcellularLocation>
</comment>
<keyword evidence="3" id="KW-0998">Cell outer membrane</keyword>
<dbReference type="EMBL" id="JACAGK010000017">
    <property type="protein sequence ID" value="MDM1048116.1"/>
    <property type="molecule type" value="Genomic_DNA"/>
</dbReference>
<dbReference type="NCBIfam" id="TIGR04057">
    <property type="entry name" value="SusC_RagA_signa"/>
    <property type="match status" value="1"/>
</dbReference>
<dbReference type="InterPro" id="IPR023996">
    <property type="entry name" value="TonB-dep_OMP_SusC/RagA"/>
</dbReference>
<evidence type="ECO:0000256" key="1">
    <source>
        <dbReference type="ARBA" id="ARBA00004442"/>
    </source>
</evidence>
<comment type="caution">
    <text evidence="4">The sequence shown here is derived from an EMBL/GenBank/DDBJ whole genome shotgun (WGS) entry which is preliminary data.</text>
</comment>
<evidence type="ECO:0000256" key="2">
    <source>
        <dbReference type="ARBA" id="ARBA00023136"/>
    </source>
</evidence>
<reference evidence="4" key="1">
    <citation type="submission" date="2020-06" db="EMBL/GenBank/DDBJ databases">
        <authorList>
            <person name="Dong N."/>
        </authorList>
    </citation>
    <scope>NUCLEOTIDE SEQUENCE</scope>
    <source>
        <strain evidence="4">R1692</strain>
    </source>
</reference>
<reference evidence="4" key="2">
    <citation type="journal article" date="2022" name="Sci. Total Environ.">
        <title>Prevalence, transmission, and molecular epidemiology of tet(X)-positive bacteria among humans, animals, and environmental niches in China: An epidemiological, and genomic-based study.</title>
        <authorList>
            <person name="Dong N."/>
            <person name="Zeng Y."/>
            <person name="Cai C."/>
            <person name="Sun C."/>
            <person name="Lu J."/>
            <person name="Liu C."/>
            <person name="Zhou H."/>
            <person name="Sun Q."/>
            <person name="Shu L."/>
            <person name="Wang H."/>
            <person name="Wang Y."/>
            <person name="Wang S."/>
            <person name="Wu C."/>
            <person name="Chan E.W."/>
            <person name="Chen G."/>
            <person name="Shen Z."/>
            <person name="Chen S."/>
            <person name="Zhang R."/>
        </authorList>
    </citation>
    <scope>NUCLEOTIDE SEQUENCE</scope>
    <source>
        <strain evidence="4">R1692</strain>
    </source>
</reference>
<dbReference type="Gene3D" id="2.170.130.10">
    <property type="entry name" value="TonB-dependent receptor, plug domain"/>
    <property type="match status" value="1"/>
</dbReference>
<evidence type="ECO:0000313" key="5">
    <source>
        <dbReference type="Proteomes" id="UP001170954"/>
    </source>
</evidence>
<evidence type="ECO:0000313" key="4">
    <source>
        <dbReference type="EMBL" id="MDM1048116.1"/>
    </source>
</evidence>
<dbReference type="Proteomes" id="UP001170954">
    <property type="component" value="Unassembled WGS sequence"/>
</dbReference>
<dbReference type="Gene3D" id="2.40.170.20">
    <property type="entry name" value="TonB-dependent receptor, beta-barrel domain"/>
    <property type="match status" value="1"/>
</dbReference>
<dbReference type="RefSeq" id="WP_286651064.1">
    <property type="nucleotide sequence ID" value="NZ_JACAGK010000017.1"/>
</dbReference>
<dbReference type="InterPro" id="IPR036942">
    <property type="entry name" value="Beta-barrel_TonB_sf"/>
</dbReference>
<protein>
    <submittedName>
        <fullName evidence="4">SusC/RagA family TonB-linked outer membrane protein</fullName>
    </submittedName>
</protein>
<name>A0ABT7NLI3_9SPHI</name>
<keyword evidence="5" id="KW-1185">Reference proteome</keyword>